<protein>
    <submittedName>
        <fullName evidence="5">GntR family transcriptional regulator</fullName>
    </submittedName>
</protein>
<dbReference type="SUPFAM" id="SSF64288">
    <property type="entry name" value="Chorismate lyase-like"/>
    <property type="match status" value="1"/>
</dbReference>
<dbReference type="GO" id="GO:0003700">
    <property type="term" value="F:DNA-binding transcription factor activity"/>
    <property type="evidence" value="ECO:0007669"/>
    <property type="project" value="InterPro"/>
</dbReference>
<dbReference type="InterPro" id="IPR050679">
    <property type="entry name" value="Bact_HTH_transcr_reg"/>
</dbReference>
<accession>A0A9D1EEA8</accession>
<dbReference type="PROSITE" id="PS50949">
    <property type="entry name" value="HTH_GNTR"/>
    <property type="match status" value="1"/>
</dbReference>
<dbReference type="PRINTS" id="PR00035">
    <property type="entry name" value="HTHGNTR"/>
</dbReference>
<dbReference type="GO" id="GO:0003677">
    <property type="term" value="F:DNA binding"/>
    <property type="evidence" value="ECO:0007669"/>
    <property type="project" value="UniProtKB-KW"/>
</dbReference>
<evidence type="ECO:0000256" key="1">
    <source>
        <dbReference type="ARBA" id="ARBA00023015"/>
    </source>
</evidence>
<dbReference type="GO" id="GO:0045892">
    <property type="term" value="P:negative regulation of DNA-templated transcription"/>
    <property type="evidence" value="ECO:0007669"/>
    <property type="project" value="TreeGrafter"/>
</dbReference>
<dbReference type="SMART" id="SM00345">
    <property type="entry name" value="HTH_GNTR"/>
    <property type="match status" value="1"/>
</dbReference>
<keyword evidence="2" id="KW-0238">DNA-binding</keyword>
<dbReference type="InterPro" id="IPR036390">
    <property type="entry name" value="WH_DNA-bd_sf"/>
</dbReference>
<keyword evidence="1" id="KW-0805">Transcription regulation</keyword>
<dbReference type="Pfam" id="PF07702">
    <property type="entry name" value="UTRA"/>
    <property type="match status" value="1"/>
</dbReference>
<feature type="domain" description="HTH gntR-type" evidence="4">
    <location>
        <begin position="9"/>
        <end position="77"/>
    </location>
</feature>
<dbReference type="AlphaFoldDB" id="A0A9D1EEA8"/>
<sequence>MLNFEKGAIPLYVQLETILRRKIEQGEYSKGDLLPTEKELMEIYQVSRVTVRQAIASLFQSGYVRSQRGVGTEVIYNKIEERMNKVISFTDEMKKHNITMQTSYCQMKKIIPEKIIAKHLEISLTEPCYCLKRVRNVEGKPFVYTITYLKSITELPLYSDCYKESLYKYLNTVHGIQIESGEDTFEAALPTKEVQEQLQISEYMPVFIRTRKTFLEDGTILEYSKCYYPGNRYKYTVKL</sequence>
<dbReference type="InterPro" id="IPR000524">
    <property type="entry name" value="Tscrpt_reg_HTH_GntR"/>
</dbReference>
<comment type="caution">
    <text evidence="5">The sequence shown here is derived from an EMBL/GenBank/DDBJ whole genome shotgun (WGS) entry which is preliminary data.</text>
</comment>
<reference evidence="5" key="2">
    <citation type="journal article" date="2021" name="PeerJ">
        <title>Extensive microbial diversity within the chicken gut microbiome revealed by metagenomics and culture.</title>
        <authorList>
            <person name="Gilroy R."/>
            <person name="Ravi A."/>
            <person name="Getino M."/>
            <person name="Pursley I."/>
            <person name="Horton D.L."/>
            <person name="Alikhan N.F."/>
            <person name="Baker D."/>
            <person name="Gharbi K."/>
            <person name="Hall N."/>
            <person name="Watson M."/>
            <person name="Adriaenssens E.M."/>
            <person name="Foster-Nyarko E."/>
            <person name="Jarju S."/>
            <person name="Secka A."/>
            <person name="Antonio M."/>
            <person name="Oren A."/>
            <person name="Chaudhuri R.R."/>
            <person name="La Ragione R."/>
            <person name="Hildebrand F."/>
            <person name="Pallen M.J."/>
        </authorList>
    </citation>
    <scope>NUCLEOTIDE SEQUENCE</scope>
    <source>
        <strain evidence="5">ChiW13-3771</strain>
    </source>
</reference>
<evidence type="ECO:0000313" key="6">
    <source>
        <dbReference type="Proteomes" id="UP000824201"/>
    </source>
</evidence>
<name>A0A9D1EEA8_9FIRM</name>
<dbReference type="Proteomes" id="UP000824201">
    <property type="component" value="Unassembled WGS sequence"/>
</dbReference>
<evidence type="ECO:0000256" key="3">
    <source>
        <dbReference type="ARBA" id="ARBA00023163"/>
    </source>
</evidence>
<keyword evidence="3" id="KW-0804">Transcription</keyword>
<gene>
    <name evidence="5" type="ORF">IAC96_07090</name>
</gene>
<dbReference type="EMBL" id="DVHN01000081">
    <property type="protein sequence ID" value="HIR88699.1"/>
    <property type="molecule type" value="Genomic_DNA"/>
</dbReference>
<dbReference type="Gene3D" id="1.10.10.10">
    <property type="entry name" value="Winged helix-like DNA-binding domain superfamily/Winged helix DNA-binding domain"/>
    <property type="match status" value="1"/>
</dbReference>
<evidence type="ECO:0000313" key="5">
    <source>
        <dbReference type="EMBL" id="HIR88699.1"/>
    </source>
</evidence>
<dbReference type="InterPro" id="IPR011663">
    <property type="entry name" value="UTRA"/>
</dbReference>
<dbReference type="PANTHER" id="PTHR44846">
    <property type="entry name" value="MANNOSYL-D-GLYCERATE TRANSPORT/METABOLISM SYSTEM REPRESSOR MNGR-RELATED"/>
    <property type="match status" value="1"/>
</dbReference>
<dbReference type="PANTHER" id="PTHR44846:SF1">
    <property type="entry name" value="MANNOSYL-D-GLYCERATE TRANSPORT_METABOLISM SYSTEM REPRESSOR MNGR-RELATED"/>
    <property type="match status" value="1"/>
</dbReference>
<reference evidence="5" key="1">
    <citation type="submission" date="2020-10" db="EMBL/GenBank/DDBJ databases">
        <authorList>
            <person name="Gilroy R."/>
        </authorList>
    </citation>
    <scope>NUCLEOTIDE SEQUENCE</scope>
    <source>
        <strain evidence="5">ChiW13-3771</strain>
    </source>
</reference>
<evidence type="ECO:0000256" key="2">
    <source>
        <dbReference type="ARBA" id="ARBA00023125"/>
    </source>
</evidence>
<dbReference type="CDD" id="cd07377">
    <property type="entry name" value="WHTH_GntR"/>
    <property type="match status" value="1"/>
</dbReference>
<proteinExistence type="predicted"/>
<dbReference type="InterPro" id="IPR028978">
    <property type="entry name" value="Chorismate_lyase_/UTRA_dom_sf"/>
</dbReference>
<dbReference type="Gene3D" id="3.40.1410.10">
    <property type="entry name" value="Chorismate lyase-like"/>
    <property type="match status" value="1"/>
</dbReference>
<evidence type="ECO:0000259" key="4">
    <source>
        <dbReference type="PROSITE" id="PS50949"/>
    </source>
</evidence>
<dbReference type="InterPro" id="IPR036388">
    <property type="entry name" value="WH-like_DNA-bd_sf"/>
</dbReference>
<organism evidence="5 6">
    <name type="scientific">Candidatus Fimimorpha faecalis</name>
    <dbReference type="NCBI Taxonomy" id="2840824"/>
    <lineage>
        <taxon>Bacteria</taxon>
        <taxon>Bacillati</taxon>
        <taxon>Bacillota</taxon>
        <taxon>Clostridia</taxon>
        <taxon>Eubacteriales</taxon>
        <taxon>Candidatus Fimimorpha</taxon>
    </lineage>
</organism>
<dbReference type="SMART" id="SM00866">
    <property type="entry name" value="UTRA"/>
    <property type="match status" value="1"/>
</dbReference>
<dbReference type="Pfam" id="PF00392">
    <property type="entry name" value="GntR"/>
    <property type="match status" value="1"/>
</dbReference>
<dbReference type="SUPFAM" id="SSF46785">
    <property type="entry name" value="Winged helix' DNA-binding domain"/>
    <property type="match status" value="1"/>
</dbReference>